<dbReference type="Proteomes" id="UP000325273">
    <property type="component" value="Unassembled WGS sequence"/>
</dbReference>
<name>A0A5B0G257_9BURK</name>
<dbReference type="RefSeq" id="WP_149676607.1">
    <property type="nucleotide sequence ID" value="NZ_VTUZ01000080.1"/>
</dbReference>
<dbReference type="EMBL" id="VTUZ01000080">
    <property type="protein sequence ID" value="KAA0997573.1"/>
    <property type="molecule type" value="Genomic_DNA"/>
</dbReference>
<evidence type="ECO:0000313" key="1">
    <source>
        <dbReference type="EMBL" id="KAA0997573.1"/>
    </source>
</evidence>
<evidence type="ECO:0000313" key="2">
    <source>
        <dbReference type="Proteomes" id="UP000325273"/>
    </source>
</evidence>
<accession>A0A5B0G257</accession>
<sequence>MGMDVYGNTPRSDKGTYFRNNVWWWHPLWQYCETVAADIIPTGNLGHSNNGWGLDDDGATALAERLELALRSGHTHRYAELYHQRLRSLPNQPCTVCGATGQRAEPPATGPGPLLCNACDGRGEVPDFETHYPFGEDNVREFAEFLQLCGGFRIC</sequence>
<organism evidence="1 2">
    <name type="scientific">Paraburkholderia panacisoli</name>
    <dbReference type="NCBI Taxonomy" id="2603818"/>
    <lineage>
        <taxon>Bacteria</taxon>
        <taxon>Pseudomonadati</taxon>
        <taxon>Pseudomonadota</taxon>
        <taxon>Betaproteobacteria</taxon>
        <taxon>Burkholderiales</taxon>
        <taxon>Burkholderiaceae</taxon>
        <taxon>Paraburkholderia</taxon>
    </lineage>
</organism>
<gene>
    <name evidence="1" type="ORF">FVF58_48505</name>
</gene>
<proteinExistence type="predicted"/>
<comment type="caution">
    <text evidence="1">The sequence shown here is derived from an EMBL/GenBank/DDBJ whole genome shotgun (WGS) entry which is preliminary data.</text>
</comment>
<reference evidence="1 2" key="1">
    <citation type="submission" date="2019-08" db="EMBL/GenBank/DDBJ databases">
        <title>Paraburkholderia sp. DCY113.</title>
        <authorList>
            <person name="Kang J."/>
        </authorList>
    </citation>
    <scope>NUCLEOTIDE SEQUENCE [LARGE SCALE GENOMIC DNA]</scope>
    <source>
        <strain evidence="1 2">DCY113</strain>
    </source>
</reference>
<keyword evidence="2" id="KW-1185">Reference proteome</keyword>
<dbReference type="AlphaFoldDB" id="A0A5B0G257"/>
<protein>
    <submittedName>
        <fullName evidence="1">Uncharacterized protein</fullName>
    </submittedName>
</protein>